<dbReference type="AlphaFoldDB" id="A0A2U1JTW3"/>
<feature type="domain" description="DNA methylase N-4/N-6" evidence="5">
    <location>
        <begin position="31"/>
        <end position="311"/>
    </location>
</feature>
<keyword evidence="7" id="KW-1185">Reference proteome</keyword>
<gene>
    <name evidence="6" type="ORF">DCC39_14475</name>
</gene>
<comment type="caution">
    <text evidence="6">The sequence shown here is derived from an EMBL/GenBank/DDBJ whole genome shotgun (WGS) entry which is preliminary data.</text>
</comment>
<evidence type="ECO:0000256" key="4">
    <source>
        <dbReference type="RuleBase" id="RU362026"/>
    </source>
</evidence>
<dbReference type="PRINTS" id="PR00508">
    <property type="entry name" value="S21N4MTFRASE"/>
</dbReference>
<keyword evidence="2" id="KW-0808">Transferase</keyword>
<dbReference type="Pfam" id="PF01555">
    <property type="entry name" value="N6_N4_Mtase"/>
    <property type="match status" value="1"/>
</dbReference>
<comment type="similarity">
    <text evidence="4">Belongs to the N(4)/N(6)-methyltransferase family.</text>
</comment>
<name>A0A2U1JTW3_9BACI</name>
<dbReference type="InterPro" id="IPR001091">
    <property type="entry name" value="RM_Methyltransferase"/>
</dbReference>
<evidence type="ECO:0000259" key="5">
    <source>
        <dbReference type="Pfam" id="PF01555"/>
    </source>
</evidence>
<dbReference type="RefSeq" id="WP_116555613.1">
    <property type="nucleotide sequence ID" value="NZ_QCZG01000035.1"/>
</dbReference>
<sequence>MNILDQVLHEDYAIYNGDCVEVVGGMPNDSIDFSVFSPPFSSLYTYSNSDRDMGNSKSDKEFYEHFRFLVKELYRVIKPGRLVSFHCMDIPALKERDGYIGLKDFPGDMLRLFQSEGFIYHSKATIWKDPLTEATRTKALGLMHKQIEKDSSLCRQGLPDYLITVRKPGENADPIDHPYGLESYAGELEPDAPKIKRPPIDKESFNKKQAYVGPPVYSHQVWRKYASPVWMDIRQSNTLQRESARDEKDERHIAPLQLDVIERALTLWSKEGDTVLSPFLGIGSEGYQSLKMNRKFVGVELKPSYFDVAKKNMERAILERGQVSIFDVMEG</sequence>
<dbReference type="GO" id="GO:0032259">
    <property type="term" value="P:methylation"/>
    <property type="evidence" value="ECO:0007669"/>
    <property type="project" value="UniProtKB-KW"/>
</dbReference>
<dbReference type="GO" id="GO:0009307">
    <property type="term" value="P:DNA restriction-modification system"/>
    <property type="evidence" value="ECO:0007669"/>
    <property type="project" value="UniProtKB-KW"/>
</dbReference>
<dbReference type="GO" id="GO:0003677">
    <property type="term" value="F:DNA binding"/>
    <property type="evidence" value="ECO:0007669"/>
    <property type="project" value="InterPro"/>
</dbReference>
<dbReference type="SUPFAM" id="SSF53335">
    <property type="entry name" value="S-adenosyl-L-methionine-dependent methyltransferases"/>
    <property type="match status" value="1"/>
</dbReference>
<keyword evidence="3" id="KW-0680">Restriction system</keyword>
<evidence type="ECO:0000256" key="1">
    <source>
        <dbReference type="ARBA" id="ARBA00022603"/>
    </source>
</evidence>
<dbReference type="Gene3D" id="3.40.50.150">
    <property type="entry name" value="Vaccinia Virus protein VP39"/>
    <property type="match status" value="1"/>
</dbReference>
<dbReference type="EMBL" id="QCZG01000035">
    <property type="protein sequence ID" value="PWA08640.1"/>
    <property type="molecule type" value="Genomic_DNA"/>
</dbReference>
<reference evidence="6 7" key="1">
    <citation type="submission" date="2018-04" db="EMBL/GenBank/DDBJ databases">
        <title>Camelliibacillus theae gen. nov., sp. nov., isolated from Pu'er tea.</title>
        <authorList>
            <person name="Niu L."/>
        </authorList>
    </citation>
    <scope>NUCLEOTIDE SEQUENCE [LARGE SCALE GENOMIC DNA]</scope>
    <source>
        <strain evidence="6 7">T8</strain>
    </source>
</reference>
<organism evidence="6 7">
    <name type="scientific">Pueribacillus theae</name>
    <dbReference type="NCBI Taxonomy" id="2171751"/>
    <lineage>
        <taxon>Bacteria</taxon>
        <taxon>Bacillati</taxon>
        <taxon>Bacillota</taxon>
        <taxon>Bacilli</taxon>
        <taxon>Bacillales</taxon>
        <taxon>Bacillaceae</taxon>
        <taxon>Pueribacillus</taxon>
    </lineage>
</organism>
<accession>A0A2U1JTW3</accession>
<dbReference type="InterPro" id="IPR002941">
    <property type="entry name" value="DNA_methylase_N4/N6"/>
</dbReference>
<keyword evidence="1 6" id="KW-0489">Methyltransferase</keyword>
<protein>
    <recommendedName>
        <fullName evidence="4">Methyltransferase</fullName>
        <ecNumber evidence="4">2.1.1.-</ecNumber>
    </recommendedName>
</protein>
<dbReference type="EC" id="2.1.1.-" evidence="4"/>
<dbReference type="OrthoDB" id="9800801at2"/>
<evidence type="ECO:0000313" key="6">
    <source>
        <dbReference type="EMBL" id="PWA08640.1"/>
    </source>
</evidence>
<evidence type="ECO:0000256" key="3">
    <source>
        <dbReference type="ARBA" id="ARBA00022747"/>
    </source>
</evidence>
<dbReference type="Proteomes" id="UP000245998">
    <property type="component" value="Unassembled WGS sequence"/>
</dbReference>
<evidence type="ECO:0000256" key="2">
    <source>
        <dbReference type="ARBA" id="ARBA00022679"/>
    </source>
</evidence>
<evidence type="ECO:0000313" key="7">
    <source>
        <dbReference type="Proteomes" id="UP000245998"/>
    </source>
</evidence>
<proteinExistence type="inferred from homology"/>
<dbReference type="GO" id="GO:0008170">
    <property type="term" value="F:N-methyltransferase activity"/>
    <property type="evidence" value="ECO:0007669"/>
    <property type="project" value="InterPro"/>
</dbReference>
<dbReference type="InterPro" id="IPR029063">
    <property type="entry name" value="SAM-dependent_MTases_sf"/>
</dbReference>